<name>A0ABN3VHS4_9PSEU</name>
<keyword evidence="2" id="KW-1185">Reference proteome</keyword>
<gene>
    <name evidence="1" type="ORF">GCM10010470_47230</name>
</gene>
<proteinExistence type="predicted"/>
<evidence type="ECO:0008006" key="3">
    <source>
        <dbReference type="Google" id="ProtNLM"/>
    </source>
</evidence>
<reference evidence="1 2" key="1">
    <citation type="journal article" date="2019" name="Int. J. Syst. Evol. Microbiol.">
        <title>The Global Catalogue of Microorganisms (GCM) 10K type strain sequencing project: providing services to taxonomists for standard genome sequencing and annotation.</title>
        <authorList>
            <consortium name="The Broad Institute Genomics Platform"/>
            <consortium name="The Broad Institute Genome Sequencing Center for Infectious Disease"/>
            <person name="Wu L."/>
            <person name="Ma J."/>
        </authorList>
    </citation>
    <scope>NUCLEOTIDE SEQUENCE [LARGE SCALE GENOMIC DNA]</scope>
    <source>
        <strain evidence="1 2">JCM 9383</strain>
    </source>
</reference>
<protein>
    <recommendedName>
        <fullName evidence="3">RCK C-terminal domain-containing protein</fullName>
    </recommendedName>
</protein>
<accession>A0ABN3VHS4</accession>
<sequence length="181" mass="19386">MHRTSGVFAGAALAVPDVVTGVVAMGERLVPGVVPSTDQVPSRARSVPVRGQDAGLPVAEVATPRVARMIHGMARVDGSGRVLDRALLRDLGWEPGQPVLVRVIEQRVVLRPDPTAVHRLPWQPCLVLPIAARTRCHIRTGDRVLLTADLEQDVLVVRPLWAVEDLLAAEHARLLEGGGAS</sequence>
<organism evidence="1 2">
    <name type="scientific">Saccharopolyspora taberi</name>
    <dbReference type="NCBI Taxonomy" id="60895"/>
    <lineage>
        <taxon>Bacteria</taxon>
        <taxon>Bacillati</taxon>
        <taxon>Actinomycetota</taxon>
        <taxon>Actinomycetes</taxon>
        <taxon>Pseudonocardiales</taxon>
        <taxon>Pseudonocardiaceae</taxon>
        <taxon>Saccharopolyspora</taxon>
    </lineage>
</organism>
<comment type="caution">
    <text evidence="1">The sequence shown here is derived from an EMBL/GenBank/DDBJ whole genome shotgun (WGS) entry which is preliminary data.</text>
</comment>
<evidence type="ECO:0000313" key="1">
    <source>
        <dbReference type="EMBL" id="GAA2806516.1"/>
    </source>
</evidence>
<dbReference type="Proteomes" id="UP001500979">
    <property type="component" value="Unassembled WGS sequence"/>
</dbReference>
<dbReference type="EMBL" id="BAAAUX010000019">
    <property type="protein sequence ID" value="GAA2806516.1"/>
    <property type="molecule type" value="Genomic_DNA"/>
</dbReference>
<evidence type="ECO:0000313" key="2">
    <source>
        <dbReference type="Proteomes" id="UP001500979"/>
    </source>
</evidence>